<dbReference type="AlphaFoldDB" id="A0A2S4LUB4"/>
<protein>
    <submittedName>
        <fullName evidence="3">Uncharacterized membrane protein YkvA (DUF1232 family)</fullName>
    </submittedName>
</protein>
<sequence>MKRLALLWRIVKGDARVLWFALRQPGRPVWLLPATALLALYALDPFNIALPVAGVIDDGIIVPLVLHLLVRCLPMEMRRAGLRAADALRRAARALKCGAQTQKPARRTAAPPPRSSPRRRAG</sequence>
<dbReference type="EMBL" id="PQGA01000027">
    <property type="protein sequence ID" value="POR46047.1"/>
    <property type="molecule type" value="Genomic_DNA"/>
</dbReference>
<feature type="transmembrane region" description="Helical" evidence="2">
    <location>
        <begin position="26"/>
        <end position="43"/>
    </location>
</feature>
<accession>A0A2S4LUB4</accession>
<keyword evidence="2" id="KW-0812">Transmembrane</keyword>
<keyword evidence="2" id="KW-1133">Transmembrane helix</keyword>
<evidence type="ECO:0000256" key="1">
    <source>
        <dbReference type="SAM" id="MobiDB-lite"/>
    </source>
</evidence>
<feature type="region of interest" description="Disordered" evidence="1">
    <location>
        <begin position="96"/>
        <end position="122"/>
    </location>
</feature>
<keyword evidence="2" id="KW-0472">Membrane</keyword>
<organism evidence="3 4">
    <name type="scientific">Paraburkholderia eburnea</name>
    <dbReference type="NCBI Taxonomy" id="1189126"/>
    <lineage>
        <taxon>Bacteria</taxon>
        <taxon>Pseudomonadati</taxon>
        <taxon>Pseudomonadota</taxon>
        <taxon>Betaproteobacteria</taxon>
        <taxon>Burkholderiales</taxon>
        <taxon>Burkholderiaceae</taxon>
        <taxon>Paraburkholderia</taxon>
    </lineage>
</organism>
<name>A0A2S4LUB4_9BURK</name>
<dbReference type="RefSeq" id="WP_407671251.1">
    <property type="nucleotide sequence ID" value="NZ_PQGA01000027.1"/>
</dbReference>
<dbReference type="Proteomes" id="UP000237381">
    <property type="component" value="Unassembled WGS sequence"/>
</dbReference>
<evidence type="ECO:0000313" key="3">
    <source>
        <dbReference type="EMBL" id="POR46047.1"/>
    </source>
</evidence>
<reference evidence="3 4" key="1">
    <citation type="submission" date="2018-01" db="EMBL/GenBank/DDBJ databases">
        <title>Genomic Encyclopedia of Type Strains, Phase III (KMG-III): the genomes of soil and plant-associated and newly described type strains.</title>
        <authorList>
            <person name="Whitman W."/>
        </authorList>
    </citation>
    <scope>NUCLEOTIDE SEQUENCE [LARGE SCALE GENOMIC DNA]</scope>
    <source>
        <strain evidence="3 4">JCM 18070</strain>
    </source>
</reference>
<evidence type="ECO:0000256" key="2">
    <source>
        <dbReference type="SAM" id="Phobius"/>
    </source>
</evidence>
<keyword evidence="4" id="KW-1185">Reference proteome</keyword>
<evidence type="ECO:0000313" key="4">
    <source>
        <dbReference type="Proteomes" id="UP000237381"/>
    </source>
</evidence>
<gene>
    <name evidence="3" type="ORF">B0G62_12729</name>
</gene>
<feature type="transmembrane region" description="Helical" evidence="2">
    <location>
        <begin position="49"/>
        <end position="70"/>
    </location>
</feature>
<proteinExistence type="predicted"/>
<comment type="caution">
    <text evidence="3">The sequence shown here is derived from an EMBL/GenBank/DDBJ whole genome shotgun (WGS) entry which is preliminary data.</text>
</comment>